<name>A0ABS3FS30_9CYAN</name>
<sequence>MLPDLKGPSIPRFALSIPDARRIIGMSESTAIFPLLCNSLSHFPLFCTLSGSLSRVWQSEQPRANCSYSDNAALQPRPSFR</sequence>
<dbReference type="EMBL" id="JAFLQW010000332">
    <property type="protein sequence ID" value="MBO0349921.1"/>
    <property type="molecule type" value="Genomic_DNA"/>
</dbReference>
<evidence type="ECO:0000313" key="2">
    <source>
        <dbReference type="Proteomes" id="UP000664844"/>
    </source>
</evidence>
<evidence type="ECO:0000313" key="1">
    <source>
        <dbReference type="EMBL" id="MBO0349921.1"/>
    </source>
</evidence>
<organism evidence="1 2">
    <name type="scientific">Phormidium pseudopriestleyi FRX01</name>
    <dbReference type="NCBI Taxonomy" id="1759528"/>
    <lineage>
        <taxon>Bacteria</taxon>
        <taxon>Bacillati</taxon>
        <taxon>Cyanobacteriota</taxon>
        <taxon>Cyanophyceae</taxon>
        <taxon>Oscillatoriophycideae</taxon>
        <taxon>Oscillatoriales</taxon>
        <taxon>Oscillatoriaceae</taxon>
        <taxon>Phormidium</taxon>
    </lineage>
</organism>
<protein>
    <submittedName>
        <fullName evidence="1">Uncharacterized protein</fullName>
    </submittedName>
</protein>
<dbReference type="Proteomes" id="UP000664844">
    <property type="component" value="Unassembled WGS sequence"/>
</dbReference>
<comment type="caution">
    <text evidence="1">The sequence shown here is derived from an EMBL/GenBank/DDBJ whole genome shotgun (WGS) entry which is preliminary data.</text>
</comment>
<keyword evidence="2" id="KW-1185">Reference proteome</keyword>
<gene>
    <name evidence="1" type="ORF">J0895_12515</name>
</gene>
<reference evidence="1 2" key="1">
    <citation type="submission" date="2021-03" db="EMBL/GenBank/DDBJ databases">
        <title>Metabolic Capacity of the Antarctic Cyanobacterium Phormidium pseudopriestleyi that Sustains Oxygenic Photosynthesis in the Presence of Hydrogen Sulfide.</title>
        <authorList>
            <person name="Lumian J.E."/>
            <person name="Jungblut A.D."/>
            <person name="Dillon M.L."/>
            <person name="Hawes I."/>
            <person name="Doran P.T."/>
            <person name="Mackey T.J."/>
            <person name="Dick G.J."/>
            <person name="Grettenberger C.L."/>
            <person name="Sumner D.Y."/>
        </authorList>
    </citation>
    <scope>NUCLEOTIDE SEQUENCE [LARGE SCALE GENOMIC DNA]</scope>
    <source>
        <strain evidence="1 2">FRX01</strain>
    </source>
</reference>
<accession>A0ABS3FS30</accession>
<dbReference type="RefSeq" id="WP_207088423.1">
    <property type="nucleotide sequence ID" value="NZ_JAFLQW010000332.1"/>
</dbReference>
<proteinExistence type="predicted"/>